<feature type="signal peptide" evidence="1">
    <location>
        <begin position="1"/>
        <end position="24"/>
    </location>
</feature>
<dbReference type="AlphaFoldDB" id="A0A6G9A7U3"/>
<evidence type="ECO:0000313" key="3">
    <source>
        <dbReference type="Proteomes" id="UP000500895"/>
    </source>
</evidence>
<evidence type="ECO:0000256" key="1">
    <source>
        <dbReference type="SAM" id="SignalP"/>
    </source>
</evidence>
<evidence type="ECO:0000313" key="2">
    <source>
        <dbReference type="EMBL" id="QIP08542.1"/>
    </source>
</evidence>
<accession>A0A6G9A7U3</accession>
<reference evidence="2 3" key="1">
    <citation type="journal article" date="2020" name="Int. J. Syst. Evol. Microbiol.">
        <title>Description and complete genome sequences of Bradyrhizobium symbiodeficiens sp. nov., a non-symbiotic bacterium associated with legumes native to Canada.</title>
        <authorList>
            <person name="Bromfield E.S.P."/>
            <person name="Cloutier S."/>
            <person name="Nguyen H.D.T."/>
        </authorList>
    </citation>
    <scope>NUCLEOTIDE SEQUENCE [LARGE SCALE GENOMIC DNA]</scope>
    <source>
        <strain evidence="2 3">101S1MB</strain>
    </source>
</reference>
<keyword evidence="1" id="KW-0732">Signal</keyword>
<organism evidence="2 3">
    <name type="scientific">Bradyrhizobium symbiodeficiens</name>
    <dbReference type="NCBI Taxonomy" id="1404367"/>
    <lineage>
        <taxon>Bacteria</taxon>
        <taxon>Pseudomonadati</taxon>
        <taxon>Pseudomonadota</taxon>
        <taxon>Alphaproteobacteria</taxon>
        <taxon>Hyphomicrobiales</taxon>
        <taxon>Nitrobacteraceae</taxon>
        <taxon>Bradyrhizobium</taxon>
    </lineage>
</organism>
<dbReference type="EMBL" id="CP050066">
    <property type="protein sequence ID" value="QIP08542.1"/>
    <property type="molecule type" value="Genomic_DNA"/>
</dbReference>
<proteinExistence type="predicted"/>
<gene>
    <name evidence="2" type="ORF">HAV00_20785</name>
</gene>
<protein>
    <submittedName>
        <fullName evidence="2">Uncharacterized protein</fullName>
    </submittedName>
</protein>
<sequence>MPLRLALSFVIVATGLVLSTHAFAGDFTVSYAFDSTTRADVARGAMGASNEEGIAKECQYERRCAIKLTKSDLTISLNVERSGSYKVMVFADGGRSLSDGCCYFSGGDRLAERVLTEPLLRLWIYEGQARKRNEYVENIPLGLLYLQFSDLK</sequence>
<feature type="chain" id="PRO_5026034531" evidence="1">
    <location>
        <begin position="25"/>
        <end position="152"/>
    </location>
</feature>
<name>A0A6G9A7U3_9BRAD</name>
<dbReference type="RefSeq" id="WP_166468630.1">
    <property type="nucleotide sequence ID" value="NZ_CP050066.2"/>
</dbReference>
<dbReference type="Proteomes" id="UP000500895">
    <property type="component" value="Chromosome"/>
</dbReference>